<name>A0AAN6LRR8_9PLEO</name>
<proteinExistence type="inferred from homology"/>
<feature type="transmembrane region" description="Helical" evidence="5">
    <location>
        <begin position="77"/>
        <end position="98"/>
    </location>
</feature>
<keyword evidence="5" id="KW-0472">Membrane</keyword>
<evidence type="ECO:0000256" key="2">
    <source>
        <dbReference type="ARBA" id="ARBA00023002"/>
    </source>
</evidence>
<dbReference type="GO" id="GO:0043386">
    <property type="term" value="P:mycotoxin biosynthetic process"/>
    <property type="evidence" value="ECO:0007669"/>
    <property type="project" value="InterPro"/>
</dbReference>
<dbReference type="Pfam" id="PF11807">
    <property type="entry name" value="UstYa"/>
    <property type="match status" value="1"/>
</dbReference>
<gene>
    <name evidence="6" type="ORF">GRF29_185g1448419</name>
</gene>
<keyword evidence="2" id="KW-0560">Oxidoreductase</keyword>
<evidence type="ECO:0008006" key="8">
    <source>
        <dbReference type="Google" id="ProtNLM"/>
    </source>
</evidence>
<dbReference type="PANTHER" id="PTHR33365">
    <property type="entry name" value="YALI0B05434P"/>
    <property type="match status" value="1"/>
</dbReference>
<comment type="pathway">
    <text evidence="1">Mycotoxin biosynthesis.</text>
</comment>
<keyword evidence="7" id="KW-1185">Reference proteome</keyword>
<evidence type="ECO:0000256" key="4">
    <source>
        <dbReference type="SAM" id="MobiDB-lite"/>
    </source>
</evidence>
<feature type="compositionally biased region" description="Polar residues" evidence="4">
    <location>
        <begin position="1"/>
        <end position="11"/>
    </location>
</feature>
<dbReference type="GO" id="GO:0016491">
    <property type="term" value="F:oxidoreductase activity"/>
    <property type="evidence" value="ECO:0007669"/>
    <property type="project" value="UniProtKB-KW"/>
</dbReference>
<comment type="caution">
    <text evidence="6">The sequence shown here is derived from an EMBL/GenBank/DDBJ whole genome shotgun (WGS) entry which is preliminary data.</text>
</comment>
<evidence type="ECO:0000256" key="5">
    <source>
        <dbReference type="SAM" id="Phobius"/>
    </source>
</evidence>
<keyword evidence="5" id="KW-0812">Transmembrane</keyword>
<organism evidence="6 7">
    <name type="scientific">Pseudopithomyces chartarum</name>
    <dbReference type="NCBI Taxonomy" id="1892770"/>
    <lineage>
        <taxon>Eukaryota</taxon>
        <taxon>Fungi</taxon>
        <taxon>Dikarya</taxon>
        <taxon>Ascomycota</taxon>
        <taxon>Pezizomycotina</taxon>
        <taxon>Dothideomycetes</taxon>
        <taxon>Pleosporomycetidae</taxon>
        <taxon>Pleosporales</taxon>
        <taxon>Massarineae</taxon>
        <taxon>Didymosphaeriaceae</taxon>
        <taxon>Pseudopithomyces</taxon>
    </lineage>
</organism>
<comment type="similarity">
    <text evidence="3">Belongs to the ustYa family.</text>
</comment>
<evidence type="ECO:0000313" key="7">
    <source>
        <dbReference type="Proteomes" id="UP001280581"/>
    </source>
</evidence>
<dbReference type="Proteomes" id="UP001280581">
    <property type="component" value="Unassembled WGS sequence"/>
</dbReference>
<protein>
    <recommendedName>
        <fullName evidence="8">Oxidase ustYa</fullName>
    </recommendedName>
</protein>
<dbReference type="PANTHER" id="PTHR33365:SF11">
    <property type="entry name" value="TAT PATHWAY SIGNAL SEQUENCE"/>
    <property type="match status" value="1"/>
</dbReference>
<keyword evidence="5" id="KW-1133">Transmembrane helix</keyword>
<evidence type="ECO:0000256" key="1">
    <source>
        <dbReference type="ARBA" id="ARBA00004685"/>
    </source>
</evidence>
<dbReference type="AlphaFoldDB" id="A0AAN6LRR8"/>
<evidence type="ECO:0000313" key="6">
    <source>
        <dbReference type="EMBL" id="KAK3201585.1"/>
    </source>
</evidence>
<feature type="region of interest" description="Disordered" evidence="4">
    <location>
        <begin position="1"/>
        <end position="41"/>
    </location>
</feature>
<feature type="compositionally biased region" description="Basic and acidic residues" evidence="4">
    <location>
        <begin position="19"/>
        <end position="41"/>
    </location>
</feature>
<dbReference type="EMBL" id="WVTA01000016">
    <property type="protein sequence ID" value="KAK3201585.1"/>
    <property type="molecule type" value="Genomic_DNA"/>
</dbReference>
<accession>A0AAN6LRR8</accession>
<evidence type="ECO:0000256" key="3">
    <source>
        <dbReference type="ARBA" id="ARBA00035112"/>
    </source>
</evidence>
<dbReference type="InterPro" id="IPR021765">
    <property type="entry name" value="UstYa-like"/>
</dbReference>
<reference evidence="6 7" key="1">
    <citation type="submission" date="2021-02" db="EMBL/GenBank/DDBJ databases">
        <title>Genome assembly of Pseudopithomyces chartarum.</title>
        <authorList>
            <person name="Jauregui R."/>
            <person name="Singh J."/>
            <person name="Voisey C."/>
        </authorList>
    </citation>
    <scope>NUCLEOTIDE SEQUENCE [LARGE SCALE GENOMIC DNA]</scope>
    <source>
        <strain evidence="6 7">AGR01</strain>
    </source>
</reference>
<sequence>MEFIKKNQQYREVSEREEDGFHSDTEVESHHDAEEKPYDPVTIEKKYATARVEKPSRQRRRRSRTSLFVAEFRRFRWIIDVVLLVINISLSIVLLRGFNQENAMSTMQVGSSFDGTGPDLPTKIVKFAADEAFVPNDTAEFFSDATLATWNTIMPIGAGWGAPTQDTFFTTSMTHQLHCVFMMARIYAALSGNMTDMLMSDYHSHYLHCVDYLRQGIMCSADLAMEPHEQTDPDDNGPLDGSWNGHHVCKAYEHVIPYLEEQIDQGIRKVLPIDD</sequence>